<evidence type="ECO:0000256" key="7">
    <source>
        <dbReference type="SAM" id="MobiDB-lite"/>
    </source>
</evidence>
<feature type="compositionally biased region" description="Basic residues" evidence="7">
    <location>
        <begin position="22"/>
        <end position="37"/>
    </location>
</feature>
<dbReference type="EMBL" id="QLTW01000004">
    <property type="protein sequence ID" value="MBT9144318.1"/>
    <property type="molecule type" value="Genomic_DNA"/>
</dbReference>
<evidence type="ECO:0000256" key="6">
    <source>
        <dbReference type="RuleBase" id="RU000568"/>
    </source>
</evidence>
<comment type="caution">
    <text evidence="8">The sequence shown here is derived from an EMBL/GenBank/DDBJ whole genome shotgun (WGS) entry which is preliminary data.</text>
</comment>
<dbReference type="Pfam" id="PF01632">
    <property type="entry name" value="Ribosomal_L35p"/>
    <property type="match status" value="1"/>
</dbReference>
<gene>
    <name evidence="5 8" type="primary">rpmI</name>
    <name evidence="8" type="ORF">DDT42_00153</name>
</gene>
<dbReference type="PROSITE" id="PS00936">
    <property type="entry name" value="RIBOSOMAL_L35"/>
    <property type="match status" value="1"/>
</dbReference>
<dbReference type="GO" id="GO:0003735">
    <property type="term" value="F:structural constituent of ribosome"/>
    <property type="evidence" value="ECO:0007669"/>
    <property type="project" value="InterPro"/>
</dbReference>
<comment type="similarity">
    <text evidence="1 5 6">Belongs to the bacterial ribosomal protein bL35 family.</text>
</comment>
<dbReference type="FunFam" id="4.10.410.60:FF:000001">
    <property type="entry name" value="50S ribosomal protein L35"/>
    <property type="match status" value="1"/>
</dbReference>
<dbReference type="NCBIfam" id="TIGR00001">
    <property type="entry name" value="rpmI_bact"/>
    <property type="match status" value="1"/>
</dbReference>
<dbReference type="InterPro" id="IPR001706">
    <property type="entry name" value="Ribosomal_bL35"/>
</dbReference>
<dbReference type="GO" id="GO:0006412">
    <property type="term" value="P:translation"/>
    <property type="evidence" value="ECO:0007669"/>
    <property type="project" value="UniProtKB-UniRule"/>
</dbReference>
<dbReference type="InterPro" id="IPR037229">
    <property type="entry name" value="Ribosomal_bL35_sf"/>
</dbReference>
<reference evidence="8 9" key="1">
    <citation type="journal article" date="2021" name="bioRxiv">
        <title>Unique metabolic strategies in Hadean analogues reveal hints for primordial physiology.</title>
        <authorList>
            <person name="Nobu M.K."/>
            <person name="Nakai R."/>
            <person name="Tamazawa S."/>
            <person name="Mori H."/>
            <person name="Toyoda A."/>
            <person name="Ijiri A."/>
            <person name="Suzuki S."/>
            <person name="Kurokawa K."/>
            <person name="Kamagata Y."/>
            <person name="Tamaki H."/>
        </authorList>
    </citation>
    <scope>NUCLEOTIDE SEQUENCE [LARGE SCALE GENOMIC DNA]</scope>
    <source>
        <strain evidence="8">BS525</strain>
    </source>
</reference>
<dbReference type="AlphaFoldDB" id="A0A9E2BEV2"/>
<keyword evidence="3 5" id="KW-0687">Ribonucleoprotein</keyword>
<dbReference type="HAMAP" id="MF_00514">
    <property type="entry name" value="Ribosomal_bL35"/>
    <property type="match status" value="1"/>
</dbReference>
<name>A0A9E2BEV2_PSYF1</name>
<sequence>MKVKTRKSALKRFKVTGTGKLLRKRQGGAHLLRKKSKDQKARLSSKTVVDETYKEHIKKLLPNI</sequence>
<dbReference type="Gene3D" id="4.10.410.60">
    <property type="match status" value="1"/>
</dbReference>
<dbReference type="PANTHER" id="PTHR33343">
    <property type="entry name" value="54S RIBOSOMAL PROTEIN BL35M"/>
    <property type="match status" value="1"/>
</dbReference>
<evidence type="ECO:0000313" key="9">
    <source>
        <dbReference type="Proteomes" id="UP000811545"/>
    </source>
</evidence>
<evidence type="ECO:0000313" key="8">
    <source>
        <dbReference type="EMBL" id="MBT9144318.1"/>
    </source>
</evidence>
<evidence type="ECO:0000256" key="4">
    <source>
        <dbReference type="ARBA" id="ARBA00071664"/>
    </source>
</evidence>
<dbReference type="PRINTS" id="PR00064">
    <property type="entry name" value="RIBOSOMALL35"/>
</dbReference>
<proteinExistence type="inferred from homology"/>
<dbReference type="SUPFAM" id="SSF143034">
    <property type="entry name" value="L35p-like"/>
    <property type="match status" value="1"/>
</dbReference>
<dbReference type="InterPro" id="IPR018265">
    <property type="entry name" value="Ribosomal_bL35_CS"/>
</dbReference>
<evidence type="ECO:0000256" key="3">
    <source>
        <dbReference type="ARBA" id="ARBA00023274"/>
    </source>
</evidence>
<protein>
    <recommendedName>
        <fullName evidence="4 5">Large ribosomal subunit protein bL35</fullName>
    </recommendedName>
</protein>
<feature type="region of interest" description="Disordered" evidence="7">
    <location>
        <begin position="22"/>
        <end position="43"/>
    </location>
</feature>
<dbReference type="InterPro" id="IPR021137">
    <property type="entry name" value="Ribosomal_bL35-like"/>
</dbReference>
<evidence type="ECO:0000256" key="5">
    <source>
        <dbReference type="HAMAP-Rule" id="MF_00514"/>
    </source>
</evidence>
<evidence type="ECO:0000256" key="1">
    <source>
        <dbReference type="ARBA" id="ARBA00006598"/>
    </source>
</evidence>
<dbReference type="PANTHER" id="PTHR33343:SF1">
    <property type="entry name" value="LARGE RIBOSOMAL SUBUNIT PROTEIN BL35M"/>
    <property type="match status" value="1"/>
</dbReference>
<dbReference type="GO" id="GO:0015934">
    <property type="term" value="C:large ribosomal subunit"/>
    <property type="evidence" value="ECO:0007669"/>
    <property type="project" value="TreeGrafter"/>
</dbReference>
<dbReference type="Proteomes" id="UP000811545">
    <property type="component" value="Unassembled WGS sequence"/>
</dbReference>
<accession>A0A9E2BEV2</accession>
<evidence type="ECO:0000256" key="2">
    <source>
        <dbReference type="ARBA" id="ARBA00022980"/>
    </source>
</evidence>
<organism evidence="8 9">
    <name type="scientific">Psychracetigena formicireducens</name>
    <dbReference type="NCBI Taxonomy" id="2986056"/>
    <lineage>
        <taxon>Bacteria</taxon>
        <taxon>Bacillati</taxon>
        <taxon>Candidatus Lithacetigenota</taxon>
        <taxon>Candidatus Psychracetigena</taxon>
    </lineage>
</organism>
<keyword evidence="2 5" id="KW-0689">Ribosomal protein</keyword>